<evidence type="ECO:0000313" key="2">
    <source>
        <dbReference type="EMBL" id="CCI36003.1"/>
    </source>
</evidence>
<dbReference type="InterPro" id="IPR005232">
    <property type="entry name" value="LarE"/>
</dbReference>
<dbReference type="NCBIfam" id="TIGR00268">
    <property type="entry name" value="ATP-dependent sacrificial sulfur transferase LarE"/>
    <property type="match status" value="1"/>
</dbReference>
<dbReference type="InterPro" id="IPR052188">
    <property type="entry name" value="Ni-pincer_cofactor_biosynth"/>
</dbReference>
<dbReference type="InterPro" id="IPR022310">
    <property type="entry name" value="NAD/GMP_synthase"/>
</dbReference>
<dbReference type="PANTHER" id="PTHR43169:SF2">
    <property type="entry name" value="NAD_GMP SYNTHASE DOMAIN-CONTAINING PROTEIN"/>
    <property type="match status" value="1"/>
</dbReference>
<proteinExistence type="predicted"/>
<dbReference type="CDD" id="cd01990">
    <property type="entry name" value="LarE-like"/>
    <property type="match status" value="1"/>
</dbReference>
<accession>I4INX9</accession>
<dbReference type="Gene3D" id="3.40.50.620">
    <property type="entry name" value="HUPs"/>
    <property type="match status" value="1"/>
</dbReference>
<comment type="caution">
    <text evidence="2">The sequence shown here is derived from an EMBL/GenBank/DDBJ whole genome shotgun (WGS) entry which is preliminary data.</text>
</comment>
<feature type="domain" description="NAD/GMP synthase" evidence="1">
    <location>
        <begin position="102"/>
        <end position="167"/>
    </location>
</feature>
<dbReference type="Pfam" id="PF02540">
    <property type="entry name" value="NAD_synthase"/>
    <property type="match status" value="1"/>
</dbReference>
<reference evidence="2 3" key="1">
    <citation type="submission" date="2012-04" db="EMBL/GenBank/DDBJ databases">
        <authorList>
            <person name="Genoscope - CEA"/>
        </authorList>
    </citation>
    <scope>NUCLEOTIDE SEQUENCE [LARGE SCALE GENOMIC DNA]</scope>
    <source>
        <strain evidence="2 3">9701</strain>
    </source>
</reference>
<dbReference type="Proteomes" id="UP000004047">
    <property type="component" value="Unassembled WGS sequence"/>
</dbReference>
<evidence type="ECO:0000313" key="3">
    <source>
        <dbReference type="Proteomes" id="UP000004047"/>
    </source>
</evidence>
<dbReference type="EMBL" id="CAIQ01000132">
    <property type="protein sequence ID" value="CCI36003.1"/>
    <property type="molecule type" value="Genomic_DNA"/>
</dbReference>
<name>I4INX9_MICAE</name>
<dbReference type="SUPFAM" id="SSF52402">
    <property type="entry name" value="Adenine nucleotide alpha hydrolases-like"/>
    <property type="match status" value="1"/>
</dbReference>
<gene>
    <name evidence="2" type="ORF">MICAK_2170008</name>
</gene>
<dbReference type="HOGENOM" id="CLU_061181_2_0_3"/>
<dbReference type="AlphaFoldDB" id="I4INX9"/>
<sequence>MHDYLGTCVGIISQSIGGRKLCAPTVTDFVHNVGANCVRPKGTLSKRKSLTSLLQILGTSGLSYLSIPNIKNGLPKPVAKIAAMDSQLLDKLGQLQNLLKTSEKALIAYSGGVDSTLVAKVAYDLLGSQALAITAVSPSLLPEELEEAIAQADYIGIRHELVETEEMNNPNYTSNPVNRCYFCKSELHDTLKPLALARGYSYVIDGVNADDLRDYRPGIQAARERGARSPLAEIAITKSEVRQLSRYLNLPWWDKPAQPCLSSRFPYGEEISLEKLQRVGRAEIYLRKLGYRQLRVRSSGDTARIELPAAEIPDFINRTNLSELVADLQKLGFIYVTLDLEGYQSGKLNRVL</sequence>
<dbReference type="InterPro" id="IPR014729">
    <property type="entry name" value="Rossmann-like_a/b/a_fold"/>
</dbReference>
<dbReference type="PANTHER" id="PTHR43169">
    <property type="entry name" value="EXSB FAMILY PROTEIN"/>
    <property type="match status" value="1"/>
</dbReference>
<organism evidence="2 3">
    <name type="scientific">Microcystis aeruginosa PCC 9701</name>
    <dbReference type="NCBI Taxonomy" id="721123"/>
    <lineage>
        <taxon>Bacteria</taxon>
        <taxon>Bacillati</taxon>
        <taxon>Cyanobacteriota</taxon>
        <taxon>Cyanophyceae</taxon>
        <taxon>Oscillatoriophycideae</taxon>
        <taxon>Chroococcales</taxon>
        <taxon>Microcystaceae</taxon>
        <taxon>Microcystis</taxon>
    </lineage>
</organism>
<dbReference type="GO" id="GO:0016783">
    <property type="term" value="F:sulfurtransferase activity"/>
    <property type="evidence" value="ECO:0007669"/>
    <property type="project" value="InterPro"/>
</dbReference>
<protein>
    <recommendedName>
        <fullName evidence="1">NAD/GMP synthase domain-containing protein</fullName>
    </recommendedName>
</protein>
<evidence type="ECO:0000259" key="1">
    <source>
        <dbReference type="Pfam" id="PF02540"/>
    </source>
</evidence>
<dbReference type="GO" id="GO:0006163">
    <property type="term" value="P:purine nucleotide metabolic process"/>
    <property type="evidence" value="ECO:0007669"/>
    <property type="project" value="UniProtKB-ARBA"/>
</dbReference>